<gene>
    <name evidence="7" type="ORF">DB32_003092</name>
</gene>
<dbReference type="GO" id="GO:0046872">
    <property type="term" value="F:metal ion binding"/>
    <property type="evidence" value="ECO:0007669"/>
    <property type="project" value="UniProtKB-KW"/>
</dbReference>
<dbReference type="SUPFAM" id="SSF46626">
    <property type="entry name" value="Cytochrome c"/>
    <property type="match status" value="2"/>
</dbReference>
<dbReference type="STRING" id="927083.DB32_003092"/>
<proteinExistence type="predicted"/>
<name>A0A0F6W2N8_9BACT</name>
<dbReference type="InterPro" id="IPR009056">
    <property type="entry name" value="Cyt_c-like_dom"/>
</dbReference>
<keyword evidence="1 4" id="KW-0349">Heme</keyword>
<keyword evidence="3 4" id="KW-0408">Iron</keyword>
<dbReference type="GO" id="GO:0004130">
    <property type="term" value="F:cytochrome-c peroxidase activity"/>
    <property type="evidence" value="ECO:0007669"/>
    <property type="project" value="TreeGrafter"/>
</dbReference>
<dbReference type="RefSeq" id="WP_053233159.1">
    <property type="nucleotide sequence ID" value="NZ_CP011125.1"/>
</dbReference>
<feature type="domain" description="Cytochrome c" evidence="6">
    <location>
        <begin position="412"/>
        <end position="510"/>
    </location>
</feature>
<dbReference type="InterPro" id="IPR051395">
    <property type="entry name" value="Cytochrome_c_Peroxidase/MauG"/>
</dbReference>
<evidence type="ECO:0000256" key="3">
    <source>
        <dbReference type="ARBA" id="ARBA00023004"/>
    </source>
</evidence>
<dbReference type="EMBL" id="CP011125">
    <property type="protein sequence ID" value="AKF05943.1"/>
    <property type="molecule type" value="Genomic_DNA"/>
</dbReference>
<feature type="compositionally biased region" description="Pro residues" evidence="5">
    <location>
        <begin position="24"/>
        <end position="34"/>
    </location>
</feature>
<sequence length="615" mass="65206">MTRNDWCSIALASAMLTGCFRPPDATPTPDPFTPGPEARSPFIDPRFYEGNVTQEVAPPPISGGTLQLHDGWAIAADADRDRIVVVDYRRARAVHAEVALPPGAEPGRVVTDGAGRAHVVLRGIGEIYSFDPERPRDGERRAVCPMPRGIAHDGARDLLHVACRGGEVVSLPAAGGPSVREMRVEGGDLRDVVVDGDTLLVTRFRNAELLRVSVEGAVMDRVAPSVVTDPFNGFIDSTGVWREAVFQPSVAWRTISMPSGDVAMVHQRASDTELQLAPGAYYATGFCDGSIVQSAVTVFTDHGASRAPNLGTSSLPVDLAVSTDETEIAVVNAGNQSGESAVAIYPLAALETRVEDQGCMFPNETVAGVQNPVAVAYGEGGLLVVQQREPARLVMIERTTGQRFEVDLGGESRFDTGHTIFHANASRGTACASCHPEGGEDGRTWLFAGLGPRRTPAMHGDVTETAPFHWDGDLPDLRALSEVVFTGRMSGPRLSGTQVNALGAWLDELPAPVVTPRDAIAVQRGRELFFGAAECGTCHSGAMLTNNTTVDVGTGGAFQVPSLVGASQRLPVMHDGCATTMRERFDPSCGGDAHGATQRLDDAQIGDLVAYLETL</sequence>
<feature type="domain" description="Cytochrome c" evidence="6">
    <location>
        <begin position="520"/>
        <end position="615"/>
    </location>
</feature>
<dbReference type="Gene3D" id="1.10.760.10">
    <property type="entry name" value="Cytochrome c-like domain"/>
    <property type="match status" value="2"/>
</dbReference>
<evidence type="ECO:0000259" key="6">
    <source>
        <dbReference type="PROSITE" id="PS51007"/>
    </source>
</evidence>
<feature type="region of interest" description="Disordered" evidence="5">
    <location>
        <begin position="21"/>
        <end position="44"/>
    </location>
</feature>
<evidence type="ECO:0000256" key="5">
    <source>
        <dbReference type="SAM" id="MobiDB-lite"/>
    </source>
</evidence>
<keyword evidence="7" id="KW-0560">Oxidoreductase</keyword>
<dbReference type="PROSITE" id="PS51007">
    <property type="entry name" value="CYTC"/>
    <property type="match status" value="2"/>
</dbReference>
<dbReference type="AlphaFoldDB" id="A0A0F6W2N8"/>
<keyword evidence="7" id="KW-0575">Peroxidase</keyword>
<evidence type="ECO:0000313" key="8">
    <source>
        <dbReference type="Proteomes" id="UP000034883"/>
    </source>
</evidence>
<dbReference type="Pfam" id="PF00034">
    <property type="entry name" value="Cytochrom_C"/>
    <property type="match status" value="1"/>
</dbReference>
<dbReference type="SUPFAM" id="SSF63825">
    <property type="entry name" value="YWTD domain"/>
    <property type="match status" value="1"/>
</dbReference>
<evidence type="ECO:0000256" key="2">
    <source>
        <dbReference type="ARBA" id="ARBA00022723"/>
    </source>
</evidence>
<dbReference type="PROSITE" id="PS51257">
    <property type="entry name" value="PROKAR_LIPOPROTEIN"/>
    <property type="match status" value="1"/>
</dbReference>
<dbReference type="KEGG" id="samy:DB32_003092"/>
<keyword evidence="8" id="KW-1185">Reference proteome</keyword>
<dbReference type="GO" id="GO:0009055">
    <property type="term" value="F:electron transfer activity"/>
    <property type="evidence" value="ECO:0007669"/>
    <property type="project" value="InterPro"/>
</dbReference>
<dbReference type="Proteomes" id="UP000034883">
    <property type="component" value="Chromosome"/>
</dbReference>
<protein>
    <submittedName>
        <fullName evidence="7">Cytochrome c551 peroxidase</fullName>
    </submittedName>
</protein>
<evidence type="ECO:0000256" key="4">
    <source>
        <dbReference type="PROSITE-ProRule" id="PRU00433"/>
    </source>
</evidence>
<dbReference type="PANTHER" id="PTHR30600">
    <property type="entry name" value="CYTOCHROME C PEROXIDASE-RELATED"/>
    <property type="match status" value="1"/>
</dbReference>
<evidence type="ECO:0000256" key="1">
    <source>
        <dbReference type="ARBA" id="ARBA00022617"/>
    </source>
</evidence>
<accession>A0A0F6W2N8</accession>
<keyword evidence="2 4" id="KW-0479">Metal-binding</keyword>
<reference evidence="7 8" key="1">
    <citation type="submission" date="2015-03" db="EMBL/GenBank/DDBJ databases">
        <title>Genome assembly of Sandaracinus amylolyticus DSM 53668.</title>
        <authorList>
            <person name="Sharma G."/>
            <person name="Subramanian S."/>
        </authorList>
    </citation>
    <scope>NUCLEOTIDE SEQUENCE [LARGE SCALE GENOMIC DNA]</scope>
    <source>
        <strain evidence="7 8">DSM 53668</strain>
    </source>
</reference>
<dbReference type="GO" id="GO:0020037">
    <property type="term" value="F:heme binding"/>
    <property type="evidence" value="ECO:0007669"/>
    <property type="project" value="InterPro"/>
</dbReference>
<organism evidence="7 8">
    <name type="scientific">Sandaracinus amylolyticus</name>
    <dbReference type="NCBI Taxonomy" id="927083"/>
    <lineage>
        <taxon>Bacteria</taxon>
        <taxon>Pseudomonadati</taxon>
        <taxon>Myxococcota</taxon>
        <taxon>Polyangia</taxon>
        <taxon>Polyangiales</taxon>
        <taxon>Sandaracinaceae</taxon>
        <taxon>Sandaracinus</taxon>
    </lineage>
</organism>
<evidence type="ECO:0000313" key="7">
    <source>
        <dbReference type="EMBL" id="AKF05943.1"/>
    </source>
</evidence>
<dbReference type="InterPro" id="IPR036909">
    <property type="entry name" value="Cyt_c-like_dom_sf"/>
</dbReference>